<keyword evidence="2" id="KW-0732">Signal</keyword>
<evidence type="ECO:0000313" key="4">
    <source>
        <dbReference type="Proteomes" id="UP000032300"/>
    </source>
</evidence>
<feature type="compositionally biased region" description="Basic and acidic residues" evidence="1">
    <location>
        <begin position="152"/>
        <end position="195"/>
    </location>
</feature>
<feature type="compositionally biased region" description="Low complexity" evidence="1">
    <location>
        <begin position="222"/>
        <end position="232"/>
    </location>
</feature>
<evidence type="ECO:0000256" key="2">
    <source>
        <dbReference type="SAM" id="SignalP"/>
    </source>
</evidence>
<dbReference type="KEGG" id="sphi:TS85_06595"/>
<proteinExistence type="predicted"/>
<organism evidence="3 4">
    <name type="scientific">Sphingomonas hengshuiensis</name>
    <dbReference type="NCBI Taxonomy" id="1609977"/>
    <lineage>
        <taxon>Bacteria</taxon>
        <taxon>Pseudomonadati</taxon>
        <taxon>Pseudomonadota</taxon>
        <taxon>Alphaproteobacteria</taxon>
        <taxon>Sphingomonadales</taxon>
        <taxon>Sphingomonadaceae</taxon>
        <taxon>Sphingomonas</taxon>
    </lineage>
</organism>
<protein>
    <recommendedName>
        <fullName evidence="5">Lipoprotein</fullName>
    </recommendedName>
</protein>
<dbReference type="AlphaFoldDB" id="A0A7U4J773"/>
<feature type="chain" id="PRO_5031143439" description="Lipoprotein" evidence="2">
    <location>
        <begin position="19"/>
        <end position="250"/>
    </location>
</feature>
<feature type="compositionally biased region" description="Basic and acidic residues" evidence="1">
    <location>
        <begin position="233"/>
        <end position="250"/>
    </location>
</feature>
<dbReference type="PROSITE" id="PS51257">
    <property type="entry name" value="PROKAR_LIPOPROTEIN"/>
    <property type="match status" value="1"/>
</dbReference>
<feature type="region of interest" description="Disordered" evidence="1">
    <location>
        <begin position="149"/>
        <end position="250"/>
    </location>
</feature>
<dbReference type="EMBL" id="CP010836">
    <property type="protein sequence ID" value="AJP71516.1"/>
    <property type="molecule type" value="Genomic_DNA"/>
</dbReference>
<evidence type="ECO:0000256" key="1">
    <source>
        <dbReference type="SAM" id="MobiDB-lite"/>
    </source>
</evidence>
<reference evidence="3 4" key="1">
    <citation type="journal article" date="2015" name="Int. J. Syst. Evol. Microbiol.">
        <title>Sphingomonas hengshuiensis sp. nov., isolated from lake wetland.</title>
        <authorList>
            <person name="Wei S."/>
            <person name="Wang T."/>
            <person name="Liu H."/>
            <person name="Zhang C."/>
            <person name="Guo J."/>
            <person name="Wang Q."/>
            <person name="Liang K."/>
            <person name="Zhang Z."/>
        </authorList>
    </citation>
    <scope>NUCLEOTIDE SEQUENCE [LARGE SCALE GENOMIC DNA]</scope>
    <source>
        <strain evidence="3 4">WHSC-8</strain>
    </source>
</reference>
<dbReference type="Proteomes" id="UP000032300">
    <property type="component" value="Chromosome"/>
</dbReference>
<name>A0A7U4J773_9SPHN</name>
<feature type="signal peptide" evidence="2">
    <location>
        <begin position="1"/>
        <end position="18"/>
    </location>
</feature>
<reference evidence="3 4" key="2">
    <citation type="submission" date="2015-02" db="EMBL/GenBank/DDBJ databases">
        <title>The complete genome of Sphingomonas hengshuiensis sp. WHSC-8 isolated from soil of Hengshui Lake.</title>
        <authorList>
            <person name="Wei S."/>
            <person name="Guo J."/>
            <person name="Su C."/>
            <person name="Wu R."/>
            <person name="Zhang Z."/>
            <person name="Liang K."/>
            <person name="Li H."/>
            <person name="Wang T."/>
            <person name="Liu H."/>
            <person name="Zhang C."/>
            <person name="Li Z."/>
            <person name="Wang Q."/>
            <person name="Meng J."/>
        </authorList>
    </citation>
    <scope>NUCLEOTIDE SEQUENCE [LARGE SCALE GENOMIC DNA]</scope>
    <source>
        <strain evidence="3 4">WHSC-8</strain>
    </source>
</reference>
<accession>A0A7U4J773</accession>
<keyword evidence="4" id="KW-1185">Reference proteome</keyword>
<gene>
    <name evidence="3" type="ORF">TS85_06595</name>
</gene>
<dbReference type="RefSeq" id="WP_044331175.1">
    <property type="nucleotide sequence ID" value="NZ_CP010836.1"/>
</dbReference>
<evidence type="ECO:0000313" key="3">
    <source>
        <dbReference type="EMBL" id="AJP71516.1"/>
    </source>
</evidence>
<sequence length="250" mass="26763">MISKTLPLAALCAALALAACGAPDSTDNAMVNVGDAAGLGDTPDNSETPLIENLDADTTEAVAVPAVPKPAASASAAETAPLTDAAKIETAIRSGTGIQRVRHGEGWAWTRGGKVVRTADRDGGNIAYFRPDSDRPFLIQRGDRAFAYQGDKPVRSFDREGRVQKPDPDRIREAEEAGREARTQREHAERARETARPAPAATGNANPRDRGGREDRDEPRGRATPTPTPSATPRDRGDRPDRDSDRPERN</sequence>
<dbReference type="OrthoDB" id="7585944at2"/>
<feature type="compositionally biased region" description="Basic and acidic residues" evidence="1">
    <location>
        <begin position="207"/>
        <end position="221"/>
    </location>
</feature>
<evidence type="ECO:0008006" key="5">
    <source>
        <dbReference type="Google" id="ProtNLM"/>
    </source>
</evidence>